<keyword evidence="5 9" id="KW-0274">FAD</keyword>
<evidence type="ECO:0000256" key="1">
    <source>
        <dbReference type="ARBA" id="ARBA00004739"/>
    </source>
</evidence>
<keyword evidence="3" id="KW-0285">Flavoprotein</keyword>
<evidence type="ECO:0000256" key="8">
    <source>
        <dbReference type="ARBA" id="ARBA00048779"/>
    </source>
</evidence>
<evidence type="ECO:0000256" key="6">
    <source>
        <dbReference type="ARBA" id="ARBA00023002"/>
    </source>
</evidence>
<feature type="domain" description="Proline dehydrogenase" evidence="10">
    <location>
        <begin position="52"/>
        <end position="303"/>
    </location>
</feature>
<dbReference type="RefSeq" id="WP_110305241.1">
    <property type="nucleotide sequence ID" value="NZ_QJHK01000002.1"/>
</dbReference>
<comment type="catalytic activity">
    <reaction evidence="8">
        <text>L-proline + a quinone = (S)-1-pyrroline-5-carboxylate + a quinol + H(+)</text>
        <dbReference type="Rhea" id="RHEA:23784"/>
        <dbReference type="ChEBI" id="CHEBI:15378"/>
        <dbReference type="ChEBI" id="CHEBI:17388"/>
        <dbReference type="ChEBI" id="CHEBI:24646"/>
        <dbReference type="ChEBI" id="CHEBI:60039"/>
        <dbReference type="ChEBI" id="CHEBI:132124"/>
        <dbReference type="EC" id="1.5.5.2"/>
    </reaction>
</comment>
<dbReference type="GO" id="GO:0000166">
    <property type="term" value="F:nucleotide binding"/>
    <property type="evidence" value="ECO:0007669"/>
    <property type="project" value="UniProtKB-KW"/>
</dbReference>
<reference evidence="11 12" key="1">
    <citation type="submission" date="2018-05" db="EMBL/GenBank/DDBJ databases">
        <title>Flavobacterium sp. strain IMCC34759, incomplete genome.</title>
        <authorList>
            <person name="Joung Y."/>
            <person name="Cho J."/>
        </authorList>
    </citation>
    <scope>NUCLEOTIDE SEQUENCE [LARGE SCALE GENOMIC DNA]</scope>
    <source>
        <strain evidence="11 12">IMCC34759</strain>
    </source>
</reference>
<dbReference type="Proteomes" id="UP000247903">
    <property type="component" value="Unassembled WGS sequence"/>
</dbReference>
<evidence type="ECO:0000256" key="9">
    <source>
        <dbReference type="PIRSR" id="PIRSR000196-2"/>
    </source>
</evidence>
<gene>
    <name evidence="11" type="ORF">DMB65_03295</name>
</gene>
<accession>A0A2V4BT63</accession>
<evidence type="ECO:0000313" key="11">
    <source>
        <dbReference type="EMBL" id="PXY42269.1"/>
    </source>
</evidence>
<dbReference type="PIRSF" id="PIRSF000196">
    <property type="entry name" value="Pro_dehydrog"/>
    <property type="match status" value="1"/>
</dbReference>
<feature type="binding site" evidence="9">
    <location>
        <begin position="194"/>
        <end position="196"/>
    </location>
    <ligand>
        <name>FAD</name>
        <dbReference type="ChEBI" id="CHEBI:57692"/>
    </ligand>
</feature>
<dbReference type="GO" id="GO:0004657">
    <property type="term" value="F:proline dehydrogenase activity"/>
    <property type="evidence" value="ECO:0007669"/>
    <property type="project" value="UniProtKB-EC"/>
</dbReference>
<dbReference type="Gene3D" id="3.20.20.220">
    <property type="match status" value="1"/>
</dbReference>
<dbReference type="InterPro" id="IPR029041">
    <property type="entry name" value="FAD-linked_oxidoreductase-like"/>
</dbReference>
<feature type="binding site" evidence="9">
    <location>
        <begin position="233"/>
        <end position="234"/>
    </location>
    <ligand>
        <name>FAD</name>
        <dbReference type="ChEBI" id="CHEBI:57692"/>
    </ligand>
</feature>
<dbReference type="UniPathway" id="UPA00261">
    <property type="reaction ID" value="UER00373"/>
</dbReference>
<keyword evidence="4 9" id="KW-0547">Nucleotide-binding</keyword>
<keyword evidence="6" id="KW-0560">Oxidoreductase</keyword>
<dbReference type="EMBL" id="QJHK01000002">
    <property type="protein sequence ID" value="PXY42269.1"/>
    <property type="molecule type" value="Genomic_DNA"/>
</dbReference>
<dbReference type="AlphaFoldDB" id="A0A2V4BT63"/>
<protein>
    <recommendedName>
        <fullName evidence="2">proline dehydrogenase</fullName>
        <ecNumber evidence="2">1.5.5.2</ecNumber>
    </recommendedName>
</protein>
<keyword evidence="12" id="KW-1185">Reference proteome</keyword>
<evidence type="ECO:0000256" key="3">
    <source>
        <dbReference type="ARBA" id="ARBA00022630"/>
    </source>
</evidence>
<dbReference type="Pfam" id="PF01619">
    <property type="entry name" value="Pro_dh"/>
    <property type="match status" value="1"/>
</dbReference>
<dbReference type="PANTHER" id="PTHR13914:SF0">
    <property type="entry name" value="PROLINE DEHYDROGENASE 1, MITOCHONDRIAL"/>
    <property type="match status" value="1"/>
</dbReference>
<dbReference type="EC" id="1.5.5.2" evidence="2"/>
<evidence type="ECO:0000259" key="10">
    <source>
        <dbReference type="Pfam" id="PF01619"/>
    </source>
</evidence>
<dbReference type="InterPro" id="IPR015659">
    <property type="entry name" value="Proline_oxidase"/>
</dbReference>
<dbReference type="InterPro" id="IPR008219">
    <property type="entry name" value="PRODH_bac_arc"/>
</dbReference>
<comment type="cofactor">
    <cofactor evidence="9">
        <name>FAD</name>
        <dbReference type="ChEBI" id="CHEBI:57692"/>
    </cofactor>
    <text evidence="9">Binds 1 FAD per subunit.</text>
</comment>
<comment type="caution">
    <text evidence="11">The sequence shown here is derived from an EMBL/GenBank/DDBJ whole genome shotgun (WGS) entry which is preliminary data.</text>
</comment>
<dbReference type="PANTHER" id="PTHR13914">
    <property type="entry name" value="PROLINE OXIDASE"/>
    <property type="match status" value="1"/>
</dbReference>
<evidence type="ECO:0000256" key="4">
    <source>
        <dbReference type="ARBA" id="ARBA00022741"/>
    </source>
</evidence>
<dbReference type="SUPFAM" id="SSF51730">
    <property type="entry name" value="FAD-linked oxidoreductase"/>
    <property type="match status" value="1"/>
</dbReference>
<feature type="binding site" evidence="9">
    <location>
        <position position="169"/>
    </location>
    <ligand>
        <name>FAD</name>
        <dbReference type="ChEBI" id="CHEBI:57692"/>
    </ligand>
</feature>
<dbReference type="OrthoDB" id="9773461at2"/>
<name>A0A2V4BT63_9FLAO</name>
<organism evidence="11 12">
    <name type="scientific">Flavobacterium cheongpyeongense</name>
    <dbReference type="NCBI Taxonomy" id="2212651"/>
    <lineage>
        <taxon>Bacteria</taxon>
        <taxon>Pseudomonadati</taxon>
        <taxon>Bacteroidota</taxon>
        <taxon>Flavobacteriia</taxon>
        <taxon>Flavobacteriales</taxon>
        <taxon>Flavobacteriaceae</taxon>
        <taxon>Flavobacterium</taxon>
    </lineage>
</organism>
<sequence length="313" mass="35970">MDKLKIDASKALKNAALNETAKHYLLQNPILFKLLLKGAKRYIGGENLEETIRTVKKSNSEQFQTSIEFMGESVHSINESKEVTQEFIKIIDTIKKEKLNAIVSLDLSHIGLEIDKQLALDNFKVLADATKNSTIELIISAEGVERTDKILDIFCEISPIYPNIGITIQAYLHRTLDDLERILRETQGKIRVVKGAFATPEGHSLSRGENLDKQYINIVEKLLLEKRKCSIATHHDKIQNSVKQLIDKYNIPKTNYEFEMLYGIQEDLLKGLQQEGHPCRQYIVYGKEWYLYLCNRIAENPDNLFQFIIDIME</sequence>
<evidence type="ECO:0000313" key="12">
    <source>
        <dbReference type="Proteomes" id="UP000247903"/>
    </source>
</evidence>
<comment type="pathway">
    <text evidence="1">Amino-acid degradation; L-proline degradation into L-glutamate; L-glutamate from L-proline: step 1/2.</text>
</comment>
<evidence type="ECO:0000256" key="2">
    <source>
        <dbReference type="ARBA" id="ARBA00012695"/>
    </source>
</evidence>
<proteinExistence type="predicted"/>
<evidence type="ECO:0000256" key="5">
    <source>
        <dbReference type="ARBA" id="ARBA00022827"/>
    </source>
</evidence>
<keyword evidence="7" id="KW-0642">Proline metabolism</keyword>
<dbReference type="GO" id="GO:0010133">
    <property type="term" value="P:L-proline catabolic process to L-glutamate"/>
    <property type="evidence" value="ECO:0007669"/>
    <property type="project" value="UniProtKB-UniPathway"/>
</dbReference>
<dbReference type="InterPro" id="IPR002872">
    <property type="entry name" value="Proline_DH_dom"/>
</dbReference>
<evidence type="ECO:0000256" key="7">
    <source>
        <dbReference type="ARBA" id="ARBA00023062"/>
    </source>
</evidence>